<evidence type="ECO:0000259" key="1">
    <source>
        <dbReference type="Pfam" id="PF20613"/>
    </source>
</evidence>
<dbReference type="AlphaFoldDB" id="A0A2K8Z0L7"/>
<feature type="domain" description="HipA-like kinase" evidence="1">
    <location>
        <begin position="29"/>
        <end position="179"/>
    </location>
</feature>
<keyword evidence="3" id="KW-1185">Reference proteome</keyword>
<dbReference type="KEGG" id="spir:CWM47_17255"/>
<protein>
    <recommendedName>
        <fullName evidence="1">HipA-like kinase domain-containing protein</fullName>
    </recommendedName>
</protein>
<dbReference type="Pfam" id="PF20613">
    <property type="entry name" value="HipA_2"/>
    <property type="match status" value="1"/>
</dbReference>
<name>A0A2K8Z0L7_9BACT</name>
<accession>A0A2K8Z0L7</accession>
<dbReference type="Proteomes" id="UP000232883">
    <property type="component" value="Chromosome"/>
</dbReference>
<dbReference type="InterPro" id="IPR046748">
    <property type="entry name" value="HipA_2"/>
</dbReference>
<gene>
    <name evidence="2" type="ORF">CWM47_17255</name>
</gene>
<proteinExistence type="predicted"/>
<dbReference type="EMBL" id="CP025096">
    <property type="protein sequence ID" value="AUD03427.1"/>
    <property type="molecule type" value="Genomic_DNA"/>
</dbReference>
<evidence type="ECO:0000313" key="2">
    <source>
        <dbReference type="EMBL" id="AUD03427.1"/>
    </source>
</evidence>
<sequence>MSFENQKFKFGPILKILEATSYQSPIRSGGSTKPWLTQVNDQGNLVPYVVKLFTKKQTLQLHPIAKEVFGNILAQEFDLIIPECALIMFSDTFVNDLPEREALRLREIADGLKFGSKEIPNSSIVDVRQQRSLLKSYNMGTIFAFDNLVWNLDRGGARNKPNLLIDDDTLILIDHEQIFPFANDTLTPDAYVMPSFDRSAWYYPYDKHLFYPLLKRMSVPEKASLFETFQYFLENLSLSSLDSEAITLQFEGIEIGNYPVIREHLLQTKARAGEFCKFLTTLIA</sequence>
<reference evidence="2 3" key="1">
    <citation type="submission" date="2017-11" db="EMBL/GenBank/DDBJ databases">
        <title>Taxonomic description and genome sequences of Spirosoma HA7 sp. nov., isolated from pollen microhabitat of Corylus avellana.</title>
        <authorList>
            <person name="Ambika Manirajan B."/>
            <person name="Suarez C."/>
            <person name="Ratering S."/>
            <person name="Geissler-Plaum R."/>
            <person name="Cardinale M."/>
            <person name="Sylvia S."/>
        </authorList>
    </citation>
    <scope>NUCLEOTIDE SEQUENCE [LARGE SCALE GENOMIC DNA]</scope>
    <source>
        <strain evidence="2 3">HA7</strain>
    </source>
</reference>
<evidence type="ECO:0000313" key="3">
    <source>
        <dbReference type="Proteomes" id="UP000232883"/>
    </source>
</evidence>
<organism evidence="2 3">
    <name type="scientific">Spirosoma pollinicola</name>
    <dbReference type="NCBI Taxonomy" id="2057025"/>
    <lineage>
        <taxon>Bacteria</taxon>
        <taxon>Pseudomonadati</taxon>
        <taxon>Bacteroidota</taxon>
        <taxon>Cytophagia</taxon>
        <taxon>Cytophagales</taxon>
        <taxon>Cytophagaceae</taxon>
        <taxon>Spirosoma</taxon>
    </lineage>
</organism>